<gene>
    <name evidence="1" type="ORF">AcdelDRAFT_2689</name>
</gene>
<accession>C5T709</accession>
<organism evidence="1 2">
    <name type="scientific">Acidovorax delafieldii 2AN</name>
    <dbReference type="NCBI Taxonomy" id="573060"/>
    <lineage>
        <taxon>Bacteria</taxon>
        <taxon>Pseudomonadati</taxon>
        <taxon>Pseudomonadota</taxon>
        <taxon>Betaproteobacteria</taxon>
        <taxon>Burkholderiales</taxon>
        <taxon>Comamonadaceae</taxon>
        <taxon>Acidovorax</taxon>
    </lineage>
</organism>
<dbReference type="PATRIC" id="fig|573060.9.peg.2394"/>
<dbReference type="EMBL" id="ACQT01000100">
    <property type="protein sequence ID" value="EER59747.1"/>
    <property type="molecule type" value="Genomic_DNA"/>
</dbReference>
<evidence type="ECO:0000313" key="1">
    <source>
        <dbReference type="EMBL" id="EER59747.1"/>
    </source>
</evidence>
<reference evidence="1 2" key="1">
    <citation type="submission" date="2009-05" db="EMBL/GenBank/DDBJ databases">
        <title>The draft genome of Acidovorax delafieldii 2AN.</title>
        <authorList>
            <consortium name="US DOE Joint Genome Institute (JGI-PGF)"/>
            <person name="Lucas S."/>
            <person name="Copeland A."/>
            <person name="Lapidus A."/>
            <person name="Glavina del Rio T."/>
            <person name="Tice H."/>
            <person name="Bruce D."/>
            <person name="Goodwin L."/>
            <person name="Pitluck S."/>
            <person name="Larimer F."/>
            <person name="Land M.L."/>
            <person name="Hauser L."/>
            <person name="Shelobolina E.S."/>
            <person name="Picardal F."/>
            <person name="Roden E."/>
            <person name="Emerson D."/>
        </authorList>
    </citation>
    <scope>NUCLEOTIDE SEQUENCE [LARGE SCALE GENOMIC DNA]</scope>
    <source>
        <strain evidence="1 2">2AN</strain>
    </source>
</reference>
<dbReference type="Proteomes" id="UP000003856">
    <property type="component" value="Unassembled WGS sequence"/>
</dbReference>
<dbReference type="AlphaFoldDB" id="C5T709"/>
<comment type="caution">
    <text evidence="1">The sequence shown here is derived from an EMBL/GenBank/DDBJ whole genome shotgun (WGS) entry which is preliminary data.</text>
</comment>
<keyword evidence="2" id="KW-1185">Reference proteome</keyword>
<proteinExistence type="predicted"/>
<protein>
    <submittedName>
        <fullName evidence="1">Uncharacterized protein</fullName>
    </submittedName>
</protein>
<sequence>MGSLPWIGTPIHYSKAQTSKQGQFNQALTEFVVFFTIYLLGNMHPLKV</sequence>
<evidence type="ECO:0000313" key="2">
    <source>
        <dbReference type="Proteomes" id="UP000003856"/>
    </source>
</evidence>
<name>C5T709_ACIDE</name>